<dbReference type="Proteomes" id="UP000035058">
    <property type="component" value="Unassembled WGS sequence"/>
</dbReference>
<gene>
    <name evidence="6" type="ORF">GONAM_32_00170</name>
</gene>
<evidence type="ECO:0000256" key="1">
    <source>
        <dbReference type="ARBA" id="ARBA00023015"/>
    </source>
</evidence>
<evidence type="ECO:0000313" key="6">
    <source>
        <dbReference type="EMBL" id="GAC01693.1"/>
    </source>
</evidence>
<dbReference type="GO" id="GO:0003700">
    <property type="term" value="F:DNA-binding transcription factor activity"/>
    <property type="evidence" value="ECO:0007669"/>
    <property type="project" value="TreeGrafter"/>
</dbReference>
<evidence type="ECO:0000256" key="2">
    <source>
        <dbReference type="ARBA" id="ARBA00023125"/>
    </source>
</evidence>
<accession>K6XBB5</accession>
<dbReference type="PROSITE" id="PS50977">
    <property type="entry name" value="HTH_TETR_2"/>
    <property type="match status" value="1"/>
</dbReference>
<dbReference type="Pfam" id="PF02909">
    <property type="entry name" value="TetR_C_1"/>
    <property type="match status" value="1"/>
</dbReference>
<dbReference type="SUPFAM" id="SSF48498">
    <property type="entry name" value="Tetracyclin repressor-like, C-terminal domain"/>
    <property type="match status" value="1"/>
</dbReference>
<dbReference type="InterPro" id="IPR050109">
    <property type="entry name" value="HTH-type_TetR-like_transc_reg"/>
</dbReference>
<dbReference type="EMBL" id="BAHE01000032">
    <property type="protein sequence ID" value="GAC01693.1"/>
    <property type="molecule type" value="Genomic_DNA"/>
</dbReference>
<evidence type="ECO:0000256" key="4">
    <source>
        <dbReference type="PROSITE-ProRule" id="PRU00335"/>
    </source>
</evidence>
<keyword evidence="1" id="KW-0805">Transcription regulation</keyword>
<proteinExistence type="predicted"/>
<dbReference type="RefSeq" id="WP_006867854.1">
    <property type="nucleotide sequence ID" value="NZ_BAHE01000032.1"/>
</dbReference>
<dbReference type="GO" id="GO:0000976">
    <property type="term" value="F:transcription cis-regulatory region binding"/>
    <property type="evidence" value="ECO:0007669"/>
    <property type="project" value="TreeGrafter"/>
</dbReference>
<dbReference type="InterPro" id="IPR004111">
    <property type="entry name" value="Repressor_TetR_C"/>
</dbReference>
<reference evidence="6 7" key="1">
    <citation type="submission" date="2012-08" db="EMBL/GenBank/DDBJ databases">
        <title>Whole genome shotgun sequence of Gordonia namibiensis NBRC 108229.</title>
        <authorList>
            <person name="Isaki-Nakamura S."/>
            <person name="Hosoyama A."/>
            <person name="Tsuchikane K."/>
            <person name="Katsumata H."/>
            <person name="Baba S."/>
            <person name="Yamazaki S."/>
            <person name="Fujita N."/>
        </authorList>
    </citation>
    <scope>NUCLEOTIDE SEQUENCE [LARGE SCALE GENOMIC DNA]</scope>
    <source>
        <strain evidence="6 7">NBRC 108229</strain>
    </source>
</reference>
<dbReference type="PANTHER" id="PTHR30055">
    <property type="entry name" value="HTH-TYPE TRANSCRIPTIONAL REGULATOR RUTR"/>
    <property type="match status" value="1"/>
</dbReference>
<organism evidence="6 7">
    <name type="scientific">Gordonia namibiensis NBRC 108229</name>
    <dbReference type="NCBI Taxonomy" id="1208314"/>
    <lineage>
        <taxon>Bacteria</taxon>
        <taxon>Bacillati</taxon>
        <taxon>Actinomycetota</taxon>
        <taxon>Actinomycetes</taxon>
        <taxon>Mycobacteriales</taxon>
        <taxon>Gordoniaceae</taxon>
        <taxon>Gordonia</taxon>
    </lineage>
</organism>
<keyword evidence="2 4" id="KW-0238">DNA-binding</keyword>
<dbReference type="InterPro" id="IPR001647">
    <property type="entry name" value="HTH_TetR"/>
</dbReference>
<evidence type="ECO:0000259" key="5">
    <source>
        <dbReference type="PROSITE" id="PS50977"/>
    </source>
</evidence>
<feature type="domain" description="HTH tetR-type" evidence="5">
    <location>
        <begin position="39"/>
        <end position="99"/>
    </location>
</feature>
<dbReference type="Gene3D" id="1.10.10.60">
    <property type="entry name" value="Homeodomain-like"/>
    <property type="match status" value="1"/>
</dbReference>
<keyword evidence="3" id="KW-0804">Transcription</keyword>
<sequence>MPDPRDLTPGTEPARPFPRYLDLLWGRDDPAPRRGPRPTLTIRDIGEMAAEIADEHGVDAVSMKAVANGLGLTTMSLYRYVDSKDDLLEVMIDTGFGPFDADVTATGTWRERLAGWALTAADVTRRRPWLATIPLRRPPVGPNVLSWSDAGVRAFEDTGLTGQQKLSALLVVDGFVRHHVRQASQMGMLGSPTPTGAVENSYERLVTEYARPEVLPHLAAAFADPSMQNSDDFFSAELDFGLTVILDGVERLIART</sequence>
<dbReference type="AlphaFoldDB" id="K6XBB5"/>
<name>K6XBB5_9ACTN</name>
<comment type="caution">
    <text evidence="6">The sequence shown here is derived from an EMBL/GenBank/DDBJ whole genome shotgun (WGS) entry which is preliminary data.</text>
</comment>
<dbReference type="Gene3D" id="1.10.357.10">
    <property type="entry name" value="Tetracycline Repressor, domain 2"/>
    <property type="match status" value="1"/>
</dbReference>
<evidence type="ECO:0000256" key="3">
    <source>
        <dbReference type="ARBA" id="ARBA00023163"/>
    </source>
</evidence>
<dbReference type="InterPro" id="IPR009057">
    <property type="entry name" value="Homeodomain-like_sf"/>
</dbReference>
<dbReference type="InterPro" id="IPR036271">
    <property type="entry name" value="Tet_transcr_reg_TetR-rel_C_sf"/>
</dbReference>
<dbReference type="PANTHER" id="PTHR30055:SF151">
    <property type="entry name" value="TRANSCRIPTIONAL REGULATORY PROTEIN"/>
    <property type="match status" value="1"/>
</dbReference>
<keyword evidence="7" id="KW-1185">Reference proteome</keyword>
<dbReference type="SUPFAM" id="SSF46689">
    <property type="entry name" value="Homeodomain-like"/>
    <property type="match status" value="1"/>
</dbReference>
<protein>
    <submittedName>
        <fullName evidence="6">Putative TetR family transcriptional regulator</fullName>
    </submittedName>
</protein>
<dbReference type="Pfam" id="PF00440">
    <property type="entry name" value="TetR_N"/>
    <property type="match status" value="1"/>
</dbReference>
<dbReference type="GO" id="GO:0045892">
    <property type="term" value="P:negative regulation of DNA-templated transcription"/>
    <property type="evidence" value="ECO:0007669"/>
    <property type="project" value="InterPro"/>
</dbReference>
<feature type="DNA-binding region" description="H-T-H motif" evidence="4">
    <location>
        <begin position="62"/>
        <end position="81"/>
    </location>
</feature>
<evidence type="ECO:0000313" key="7">
    <source>
        <dbReference type="Proteomes" id="UP000035058"/>
    </source>
</evidence>